<dbReference type="Pfam" id="PF13577">
    <property type="entry name" value="SnoaL_4"/>
    <property type="match status" value="1"/>
</dbReference>
<name>A0ABY4KZF7_THEAE</name>
<dbReference type="CDD" id="cd00531">
    <property type="entry name" value="NTF2_like"/>
    <property type="match status" value="1"/>
</dbReference>
<keyword evidence="3" id="KW-1185">Reference proteome</keyword>
<dbReference type="InterPro" id="IPR032710">
    <property type="entry name" value="NTF2-like_dom_sf"/>
</dbReference>
<dbReference type="Gene3D" id="3.10.450.50">
    <property type="match status" value="1"/>
</dbReference>
<feature type="domain" description="SnoaL-like" evidence="1">
    <location>
        <begin position="4"/>
        <end position="131"/>
    </location>
</feature>
<organism evidence="2 3">
    <name type="scientific">Thermobifida alba</name>
    <name type="common">Thermomonospora alba</name>
    <dbReference type="NCBI Taxonomy" id="53522"/>
    <lineage>
        <taxon>Bacteria</taxon>
        <taxon>Bacillati</taxon>
        <taxon>Actinomycetota</taxon>
        <taxon>Actinomycetes</taxon>
        <taxon>Streptosporangiales</taxon>
        <taxon>Nocardiopsidaceae</taxon>
        <taxon>Thermobifida</taxon>
    </lineage>
</organism>
<dbReference type="EMBL" id="CP051627">
    <property type="protein sequence ID" value="UPT20817.1"/>
    <property type="molecule type" value="Genomic_DNA"/>
</dbReference>
<proteinExistence type="predicted"/>
<reference evidence="2 3" key="1">
    <citation type="submission" date="2020-04" db="EMBL/GenBank/DDBJ databases">
        <title>Thermobifida alba genome sequencing and assembly.</title>
        <authorList>
            <person name="Luzics S."/>
            <person name="Horvath B."/>
            <person name="Nagy I."/>
            <person name="Toth A."/>
            <person name="Nagy I."/>
            <person name="Kukolya J."/>
        </authorList>
    </citation>
    <scope>NUCLEOTIDE SEQUENCE [LARGE SCALE GENOMIC DNA]</scope>
    <source>
        <strain evidence="2 3">DSM 43795</strain>
    </source>
</reference>
<sequence>MLSATDLAELQLFYAEQSRLLDEGGAEEWARTFTEDGVFFSTGIPAPVRGRTAITEGRRRATAESRAAGVQRRHVFGVPSVRSADDGSLVCRLQVLVVSTADGAAPQLRAVCMCEDVLVRENGVLLIRKRTVAHDGTSGVERDSTRRS</sequence>
<dbReference type="RefSeq" id="WP_248593100.1">
    <property type="nucleotide sequence ID" value="NZ_BAABEB010000027.1"/>
</dbReference>
<evidence type="ECO:0000313" key="2">
    <source>
        <dbReference type="EMBL" id="UPT20817.1"/>
    </source>
</evidence>
<evidence type="ECO:0000259" key="1">
    <source>
        <dbReference type="Pfam" id="PF13577"/>
    </source>
</evidence>
<dbReference type="InterPro" id="IPR037401">
    <property type="entry name" value="SnoaL-like"/>
</dbReference>
<accession>A0ABY4KZF7</accession>
<protein>
    <submittedName>
        <fullName evidence="2">Nuclear transport factor 2 family protein</fullName>
    </submittedName>
</protein>
<evidence type="ECO:0000313" key="3">
    <source>
        <dbReference type="Proteomes" id="UP000832041"/>
    </source>
</evidence>
<dbReference type="SUPFAM" id="SSF54427">
    <property type="entry name" value="NTF2-like"/>
    <property type="match status" value="1"/>
</dbReference>
<gene>
    <name evidence="2" type="ORF">FOF52_07465</name>
</gene>
<dbReference type="Proteomes" id="UP000832041">
    <property type="component" value="Chromosome"/>
</dbReference>